<proteinExistence type="predicted"/>
<accession>A0ABR1Z747</accession>
<comment type="caution">
    <text evidence="2">The sequence shown here is derived from an EMBL/GenBank/DDBJ whole genome shotgun (WGS) entry which is preliminary data.</text>
</comment>
<feature type="region of interest" description="Disordered" evidence="1">
    <location>
        <begin position="1"/>
        <end position="32"/>
    </location>
</feature>
<feature type="region of interest" description="Disordered" evidence="1">
    <location>
        <begin position="49"/>
        <end position="78"/>
    </location>
</feature>
<evidence type="ECO:0000313" key="2">
    <source>
        <dbReference type="EMBL" id="KAK8474968.1"/>
    </source>
</evidence>
<protein>
    <submittedName>
        <fullName evidence="2">Uncharacterized protein</fullName>
    </submittedName>
</protein>
<reference evidence="2 3" key="1">
    <citation type="journal article" date="2024" name="G3 (Bethesda)">
        <title>Genome assembly of Hibiscus sabdariffa L. provides insights into metabolisms of medicinal natural products.</title>
        <authorList>
            <person name="Kim T."/>
        </authorList>
    </citation>
    <scope>NUCLEOTIDE SEQUENCE [LARGE SCALE GENOMIC DNA]</scope>
    <source>
        <strain evidence="2">TK-2024</strain>
        <tissue evidence="2">Old leaves</tissue>
    </source>
</reference>
<dbReference type="EMBL" id="JBBPBM010002749">
    <property type="protein sequence ID" value="KAK8474968.1"/>
    <property type="molecule type" value="Genomic_DNA"/>
</dbReference>
<organism evidence="2 3">
    <name type="scientific">Hibiscus sabdariffa</name>
    <name type="common">roselle</name>
    <dbReference type="NCBI Taxonomy" id="183260"/>
    <lineage>
        <taxon>Eukaryota</taxon>
        <taxon>Viridiplantae</taxon>
        <taxon>Streptophyta</taxon>
        <taxon>Embryophyta</taxon>
        <taxon>Tracheophyta</taxon>
        <taxon>Spermatophyta</taxon>
        <taxon>Magnoliopsida</taxon>
        <taxon>eudicotyledons</taxon>
        <taxon>Gunneridae</taxon>
        <taxon>Pentapetalae</taxon>
        <taxon>rosids</taxon>
        <taxon>malvids</taxon>
        <taxon>Malvales</taxon>
        <taxon>Malvaceae</taxon>
        <taxon>Malvoideae</taxon>
        <taxon>Hibiscus</taxon>
    </lineage>
</organism>
<evidence type="ECO:0000256" key="1">
    <source>
        <dbReference type="SAM" id="MobiDB-lite"/>
    </source>
</evidence>
<sequence>MNQSAAAPPKPTPLPVTTWHPQPLLSPSPPAPHLCELQWRPKVEKARRLREKEAEVEEATHQNADEDDGRRRQKESGV</sequence>
<gene>
    <name evidence="2" type="ORF">V6N12_046291</name>
</gene>
<evidence type="ECO:0000313" key="3">
    <source>
        <dbReference type="Proteomes" id="UP001472677"/>
    </source>
</evidence>
<dbReference type="Proteomes" id="UP001472677">
    <property type="component" value="Unassembled WGS sequence"/>
</dbReference>
<name>A0ABR1Z747_9ROSI</name>
<keyword evidence="3" id="KW-1185">Reference proteome</keyword>